<organism evidence="1 2">
    <name type="scientific">Artomyces pyxidatus</name>
    <dbReference type="NCBI Taxonomy" id="48021"/>
    <lineage>
        <taxon>Eukaryota</taxon>
        <taxon>Fungi</taxon>
        <taxon>Dikarya</taxon>
        <taxon>Basidiomycota</taxon>
        <taxon>Agaricomycotina</taxon>
        <taxon>Agaricomycetes</taxon>
        <taxon>Russulales</taxon>
        <taxon>Auriscalpiaceae</taxon>
        <taxon>Artomyces</taxon>
    </lineage>
</organism>
<keyword evidence="2" id="KW-1185">Reference proteome</keyword>
<reference evidence="1" key="1">
    <citation type="submission" date="2021-03" db="EMBL/GenBank/DDBJ databases">
        <authorList>
            <consortium name="DOE Joint Genome Institute"/>
            <person name="Ahrendt S."/>
            <person name="Looney B.P."/>
            <person name="Miyauchi S."/>
            <person name="Morin E."/>
            <person name="Drula E."/>
            <person name="Courty P.E."/>
            <person name="Chicoki N."/>
            <person name="Fauchery L."/>
            <person name="Kohler A."/>
            <person name="Kuo A."/>
            <person name="Labutti K."/>
            <person name="Pangilinan J."/>
            <person name="Lipzen A."/>
            <person name="Riley R."/>
            <person name="Andreopoulos W."/>
            <person name="He G."/>
            <person name="Johnson J."/>
            <person name="Barry K.W."/>
            <person name="Grigoriev I.V."/>
            <person name="Nagy L."/>
            <person name="Hibbett D."/>
            <person name="Henrissat B."/>
            <person name="Matheny P.B."/>
            <person name="Labbe J."/>
            <person name="Martin F."/>
        </authorList>
    </citation>
    <scope>NUCLEOTIDE SEQUENCE</scope>
    <source>
        <strain evidence="1">HHB10654</strain>
    </source>
</reference>
<dbReference type="Proteomes" id="UP000814140">
    <property type="component" value="Unassembled WGS sequence"/>
</dbReference>
<comment type="caution">
    <text evidence="1">The sequence shown here is derived from an EMBL/GenBank/DDBJ whole genome shotgun (WGS) entry which is preliminary data.</text>
</comment>
<sequence length="352" mass="38146">MSDNSSAPTVPGEFILPRASTVIGPVFVGNAVNCVLMGTLVVQVYLFYVNFPRERLRIRLLVYGIFLLDILQTLFGIHLAWDWMITNWNNPDALAHPISWTDATIPIMCGLVAGIVQLFYAWQIWALAKSVFMHAVAALIVVVALGQSSASIISSSLLLKSLTPEEFKRLFPGFEFWLAGSFVADILISCSMIWILYNAKTETVWMKSETLFSRLIVNTIRTGSVTVVCATIDLALFVALPDGNYHLAPAYILGKLYSNSLMATLNARKLASRASVSQSDSVGMTPRSLAFAKTAPSMGSSQVTTRAFTTVSKADSEASISKERAVRVLSFNDASAVDIEDGVDAAKSGGGL</sequence>
<evidence type="ECO:0000313" key="1">
    <source>
        <dbReference type="EMBL" id="KAI0066609.1"/>
    </source>
</evidence>
<evidence type="ECO:0000313" key="2">
    <source>
        <dbReference type="Proteomes" id="UP000814140"/>
    </source>
</evidence>
<accession>A0ACB8TDX1</accession>
<reference evidence="1" key="2">
    <citation type="journal article" date="2022" name="New Phytol.">
        <title>Evolutionary transition to the ectomycorrhizal habit in the genomes of a hyperdiverse lineage of mushroom-forming fungi.</title>
        <authorList>
            <person name="Looney B."/>
            <person name="Miyauchi S."/>
            <person name="Morin E."/>
            <person name="Drula E."/>
            <person name="Courty P.E."/>
            <person name="Kohler A."/>
            <person name="Kuo A."/>
            <person name="LaButti K."/>
            <person name="Pangilinan J."/>
            <person name="Lipzen A."/>
            <person name="Riley R."/>
            <person name="Andreopoulos W."/>
            <person name="He G."/>
            <person name="Johnson J."/>
            <person name="Nolan M."/>
            <person name="Tritt A."/>
            <person name="Barry K.W."/>
            <person name="Grigoriev I.V."/>
            <person name="Nagy L.G."/>
            <person name="Hibbett D."/>
            <person name="Henrissat B."/>
            <person name="Matheny P.B."/>
            <person name="Labbe J."/>
            <person name="Martin F.M."/>
        </authorList>
    </citation>
    <scope>NUCLEOTIDE SEQUENCE</scope>
    <source>
        <strain evidence="1">HHB10654</strain>
    </source>
</reference>
<dbReference type="EMBL" id="MU277192">
    <property type="protein sequence ID" value="KAI0066609.1"/>
    <property type="molecule type" value="Genomic_DNA"/>
</dbReference>
<gene>
    <name evidence="1" type="ORF">BV25DRAFT_1912663</name>
</gene>
<name>A0ACB8TDX1_9AGAM</name>
<protein>
    <submittedName>
        <fullName evidence="1">Uncharacterized protein</fullName>
    </submittedName>
</protein>
<proteinExistence type="predicted"/>